<evidence type="ECO:0000256" key="2">
    <source>
        <dbReference type="ARBA" id="ARBA00022741"/>
    </source>
</evidence>
<organism evidence="4 5">
    <name type="scientific">Artemisia annua</name>
    <name type="common">Sweet wormwood</name>
    <dbReference type="NCBI Taxonomy" id="35608"/>
    <lineage>
        <taxon>Eukaryota</taxon>
        <taxon>Viridiplantae</taxon>
        <taxon>Streptophyta</taxon>
        <taxon>Embryophyta</taxon>
        <taxon>Tracheophyta</taxon>
        <taxon>Spermatophyta</taxon>
        <taxon>Magnoliopsida</taxon>
        <taxon>eudicotyledons</taxon>
        <taxon>Gunneridae</taxon>
        <taxon>Pentapetalae</taxon>
        <taxon>asterids</taxon>
        <taxon>campanulids</taxon>
        <taxon>Asterales</taxon>
        <taxon>Asteraceae</taxon>
        <taxon>Asteroideae</taxon>
        <taxon>Anthemideae</taxon>
        <taxon>Artemisiinae</taxon>
        <taxon>Artemisia</taxon>
    </lineage>
</organism>
<dbReference type="Proteomes" id="UP000245207">
    <property type="component" value="Unassembled WGS sequence"/>
</dbReference>
<dbReference type="AlphaFoldDB" id="A0A2U1Q1Y1"/>
<proteinExistence type="predicted"/>
<protein>
    <submittedName>
        <fullName evidence="4">Gamma-glutamylcysteine synthetase</fullName>
    </submittedName>
</protein>
<reference evidence="4 5" key="1">
    <citation type="journal article" date="2018" name="Mol. Plant">
        <title>The genome of Artemisia annua provides insight into the evolution of Asteraceae family and artemisinin biosynthesis.</title>
        <authorList>
            <person name="Shen Q."/>
            <person name="Zhang L."/>
            <person name="Liao Z."/>
            <person name="Wang S."/>
            <person name="Yan T."/>
            <person name="Shi P."/>
            <person name="Liu M."/>
            <person name="Fu X."/>
            <person name="Pan Q."/>
            <person name="Wang Y."/>
            <person name="Lv Z."/>
            <person name="Lu X."/>
            <person name="Zhang F."/>
            <person name="Jiang W."/>
            <person name="Ma Y."/>
            <person name="Chen M."/>
            <person name="Hao X."/>
            <person name="Li L."/>
            <person name="Tang Y."/>
            <person name="Lv G."/>
            <person name="Zhou Y."/>
            <person name="Sun X."/>
            <person name="Brodelius P.E."/>
            <person name="Rose J.K.C."/>
            <person name="Tang K."/>
        </authorList>
    </citation>
    <scope>NUCLEOTIDE SEQUENCE [LARGE SCALE GENOMIC DNA]</scope>
    <source>
        <strain evidence="5">cv. Huhao1</strain>
        <tissue evidence="4">Leaf</tissue>
    </source>
</reference>
<comment type="caution">
    <text evidence="4">The sequence shown here is derived from an EMBL/GenBank/DDBJ whole genome shotgun (WGS) entry which is preliminary data.</text>
</comment>
<evidence type="ECO:0000256" key="3">
    <source>
        <dbReference type="ARBA" id="ARBA00022840"/>
    </source>
</evidence>
<keyword evidence="2" id="KW-0547">Nucleotide-binding</keyword>
<dbReference type="OrthoDB" id="1745193at2759"/>
<dbReference type="GO" id="GO:0005524">
    <property type="term" value="F:ATP binding"/>
    <property type="evidence" value="ECO:0007669"/>
    <property type="project" value="UniProtKB-KW"/>
</dbReference>
<accession>A0A2U1Q1Y1</accession>
<keyword evidence="1" id="KW-0436">Ligase</keyword>
<keyword evidence="3" id="KW-0067">ATP-binding</keyword>
<dbReference type="EMBL" id="PKPP01000496">
    <property type="protein sequence ID" value="PWA92024.1"/>
    <property type="molecule type" value="Genomic_DNA"/>
</dbReference>
<dbReference type="PANTHER" id="PTHR34378">
    <property type="entry name" value="GLUTAMATE--CYSTEINE LIGASE, CHLOROPLASTIC"/>
    <property type="match status" value="1"/>
</dbReference>
<keyword evidence="5" id="KW-1185">Reference proteome</keyword>
<evidence type="ECO:0000256" key="1">
    <source>
        <dbReference type="ARBA" id="ARBA00022598"/>
    </source>
</evidence>
<dbReference type="GO" id="GO:0006750">
    <property type="term" value="P:glutathione biosynthetic process"/>
    <property type="evidence" value="ECO:0007669"/>
    <property type="project" value="InterPro"/>
</dbReference>
<dbReference type="STRING" id="35608.A0A2U1Q1Y1"/>
<sequence>MAVLKNLGIEVKLQWNALSVLEPPIGQEEDGELNYDHSSCGSVVGEKEIFIAATTGFRPRKVCIAENATNDAIEKLLSLSFIRIKKVKIGTEHEKFGFDLKTLHPMTYEQVAHLLNAISERFNWEKVMEVHNLPGLK</sequence>
<gene>
    <name evidence="4" type="ORF">CTI12_AA084380</name>
</gene>
<name>A0A2U1Q1Y1_ARTAN</name>
<dbReference type="InterPro" id="IPR035434">
    <property type="entry name" value="GCL_bact_plant"/>
</dbReference>
<dbReference type="Gene3D" id="3.30.590.20">
    <property type="match status" value="1"/>
</dbReference>
<dbReference type="PANTHER" id="PTHR34378:SF1">
    <property type="entry name" value="GLUTAMATE--CYSTEINE LIGASE, CHLOROPLASTIC"/>
    <property type="match status" value="1"/>
</dbReference>
<dbReference type="GO" id="GO:0004357">
    <property type="term" value="F:glutamate-cysteine ligase activity"/>
    <property type="evidence" value="ECO:0007669"/>
    <property type="project" value="InterPro"/>
</dbReference>
<evidence type="ECO:0000313" key="5">
    <source>
        <dbReference type="Proteomes" id="UP000245207"/>
    </source>
</evidence>
<evidence type="ECO:0000313" key="4">
    <source>
        <dbReference type="EMBL" id="PWA92024.1"/>
    </source>
</evidence>